<feature type="transmembrane region" description="Helical" evidence="10">
    <location>
        <begin position="12"/>
        <end position="31"/>
    </location>
</feature>
<dbReference type="GO" id="GO:0005886">
    <property type="term" value="C:plasma membrane"/>
    <property type="evidence" value="ECO:0007669"/>
    <property type="project" value="UniProtKB-SubCell"/>
</dbReference>
<feature type="compositionally biased region" description="Basic and acidic residues" evidence="9">
    <location>
        <begin position="450"/>
        <end position="465"/>
    </location>
</feature>
<evidence type="ECO:0000256" key="1">
    <source>
        <dbReference type="ARBA" id="ARBA00004651"/>
    </source>
</evidence>
<keyword evidence="8 10" id="KW-0472">Membrane</keyword>
<comment type="caution">
    <text evidence="12">The sequence shown here is derived from an EMBL/GenBank/DDBJ whole genome shotgun (WGS) entry which is preliminary data.</text>
</comment>
<keyword evidence="2" id="KW-0813">Transport</keyword>
<feature type="transmembrane region" description="Helical" evidence="10">
    <location>
        <begin position="328"/>
        <end position="348"/>
    </location>
</feature>
<dbReference type="GO" id="GO:0009401">
    <property type="term" value="P:phosphoenolpyruvate-dependent sugar phosphotransferase system"/>
    <property type="evidence" value="ECO:0007669"/>
    <property type="project" value="UniProtKB-KW"/>
</dbReference>
<dbReference type="Proteomes" id="UP000295244">
    <property type="component" value="Unassembled WGS sequence"/>
</dbReference>
<feature type="transmembrane region" description="Helical" evidence="10">
    <location>
        <begin position="217"/>
        <end position="242"/>
    </location>
</feature>
<protein>
    <recommendedName>
        <fullName evidence="11">PTS EIIC type-2 domain-containing protein</fullName>
    </recommendedName>
</protein>
<keyword evidence="4" id="KW-0762">Sugar transport</keyword>
<accession>A0A4R1BN08</accession>
<evidence type="ECO:0000313" key="12">
    <source>
        <dbReference type="EMBL" id="TCJ18891.1"/>
    </source>
</evidence>
<dbReference type="PANTHER" id="PTHR37324:SF2">
    <property type="entry name" value="PTS SYSTEM GALACTITOL-SPECIFIC EIIC COMPONENT"/>
    <property type="match status" value="1"/>
</dbReference>
<dbReference type="InterPro" id="IPR013014">
    <property type="entry name" value="PTS_EIIC_2"/>
</dbReference>
<dbReference type="GO" id="GO:0015577">
    <property type="term" value="F:galactitol transmembrane transporter activity"/>
    <property type="evidence" value="ECO:0007669"/>
    <property type="project" value="InterPro"/>
</dbReference>
<dbReference type="PANTHER" id="PTHR37324">
    <property type="entry name" value="PTS SYSTEM GALACTITOL-SPECIFIC EIIC COMPONENT"/>
    <property type="match status" value="1"/>
</dbReference>
<reference evidence="12 13" key="1">
    <citation type="submission" date="2019-03" db="EMBL/GenBank/DDBJ databases">
        <title>Whole genome sequence of a novel Rubrobacter taiwanensis strain, isolated from Yellowstone National Park.</title>
        <authorList>
            <person name="Freed S."/>
            <person name="Ramaley R.F."/>
            <person name="Kyndt J.A."/>
        </authorList>
    </citation>
    <scope>NUCLEOTIDE SEQUENCE [LARGE SCALE GENOMIC DNA]</scope>
    <source>
        <strain evidence="12 13">Yellowstone</strain>
    </source>
</reference>
<keyword evidence="13" id="KW-1185">Reference proteome</keyword>
<organism evidence="12 13">
    <name type="scientific">Rubrobacter taiwanensis</name>
    <dbReference type="NCBI Taxonomy" id="185139"/>
    <lineage>
        <taxon>Bacteria</taxon>
        <taxon>Bacillati</taxon>
        <taxon>Actinomycetota</taxon>
        <taxon>Rubrobacteria</taxon>
        <taxon>Rubrobacterales</taxon>
        <taxon>Rubrobacteraceae</taxon>
        <taxon>Rubrobacter</taxon>
    </lineage>
</organism>
<proteinExistence type="predicted"/>
<evidence type="ECO:0000256" key="2">
    <source>
        <dbReference type="ARBA" id="ARBA00022448"/>
    </source>
</evidence>
<keyword evidence="6 10" id="KW-0812">Transmembrane</keyword>
<feature type="domain" description="PTS EIIC type-2" evidence="11">
    <location>
        <begin position="5"/>
        <end position="436"/>
    </location>
</feature>
<gene>
    <name evidence="12" type="ORF">E0L93_05160</name>
</gene>
<dbReference type="InterPro" id="IPR013853">
    <property type="entry name" value="EIIC-GAT"/>
</dbReference>
<feature type="transmembrane region" description="Helical" evidence="10">
    <location>
        <begin position="292"/>
        <end position="322"/>
    </location>
</feature>
<keyword evidence="7 10" id="KW-1133">Transmembrane helix</keyword>
<feature type="transmembrane region" description="Helical" evidence="10">
    <location>
        <begin position="38"/>
        <end position="57"/>
    </location>
</feature>
<name>A0A4R1BN08_9ACTN</name>
<feature type="transmembrane region" description="Helical" evidence="10">
    <location>
        <begin position="408"/>
        <end position="434"/>
    </location>
</feature>
<evidence type="ECO:0000256" key="10">
    <source>
        <dbReference type="SAM" id="Phobius"/>
    </source>
</evidence>
<dbReference type="OrthoDB" id="9787936at2"/>
<dbReference type="PROSITE" id="PS51104">
    <property type="entry name" value="PTS_EIIC_TYPE_2"/>
    <property type="match status" value="1"/>
</dbReference>
<feature type="transmembrane region" description="Helical" evidence="10">
    <location>
        <begin position="125"/>
        <end position="158"/>
    </location>
</feature>
<dbReference type="Pfam" id="PF03611">
    <property type="entry name" value="EIIC-GAT"/>
    <property type="match status" value="1"/>
</dbReference>
<dbReference type="InterPro" id="IPR004703">
    <property type="entry name" value="PTS_sugar-sp_permease"/>
</dbReference>
<keyword evidence="5" id="KW-0598">Phosphotransferase system</keyword>
<dbReference type="EMBL" id="SKBU01000009">
    <property type="protein sequence ID" value="TCJ18891.1"/>
    <property type="molecule type" value="Genomic_DNA"/>
</dbReference>
<feature type="transmembrane region" description="Helical" evidence="10">
    <location>
        <begin position="355"/>
        <end position="377"/>
    </location>
</feature>
<dbReference type="PIRSF" id="PIRSF006304">
    <property type="entry name" value="GatC"/>
    <property type="match status" value="1"/>
</dbReference>
<feature type="transmembrane region" description="Helical" evidence="10">
    <location>
        <begin position="86"/>
        <end position="113"/>
    </location>
</feature>
<sequence>METVTQFITDLGPAVVLPVLIFVFAVILGLRPGRAFRAGVLIGIGFVGIGLVITLLLEQLGPAAEGLAERFEVQLNVIDVGWPSTAAIAFGSQVGAFIIPLGLAVNIALLGIGLTRTLNIDLWNYWHMAFIGAIVAIVTESLLWGFVAAAIHMVILLALADWSAPWIQRYYNFPNVSLPHGTSAPYVFLAIPLNYLFDRIPVVRDWKLDPDTIQRRFGVFGESIILGLVLGIVLGVLGGLSLNAVLQLGISLAAVMLLLPRMVAILMEGLAPVAEAAREFVQRRFPGRNLYIGLDSAIAVGAPAVIATALLMVPITLVIAVVLPGNQVLPFGDLATMPFIVCMMVPIFRGNIFRSVVAGAIAIAGGLYIATAISPVFTQAANNVNFQAPGDATQLSSLVDGANPVTGLFFGVAQAPAVGLPLLGAAALLFAWWVSRRQPGEPAVAGSKPRPGEPERAREPQEERI</sequence>
<evidence type="ECO:0000313" key="13">
    <source>
        <dbReference type="Proteomes" id="UP000295244"/>
    </source>
</evidence>
<evidence type="ECO:0000256" key="8">
    <source>
        <dbReference type="ARBA" id="ARBA00023136"/>
    </source>
</evidence>
<keyword evidence="3" id="KW-1003">Cell membrane</keyword>
<evidence type="ECO:0000256" key="5">
    <source>
        <dbReference type="ARBA" id="ARBA00022683"/>
    </source>
</evidence>
<evidence type="ECO:0000259" key="11">
    <source>
        <dbReference type="PROSITE" id="PS51104"/>
    </source>
</evidence>
<evidence type="ECO:0000256" key="7">
    <source>
        <dbReference type="ARBA" id="ARBA00022989"/>
    </source>
</evidence>
<evidence type="ECO:0000256" key="6">
    <source>
        <dbReference type="ARBA" id="ARBA00022692"/>
    </source>
</evidence>
<evidence type="ECO:0000256" key="3">
    <source>
        <dbReference type="ARBA" id="ARBA00022475"/>
    </source>
</evidence>
<comment type="subcellular location">
    <subcellularLocation>
        <location evidence="1">Cell membrane</location>
        <topology evidence="1">Multi-pass membrane protein</topology>
    </subcellularLocation>
</comment>
<feature type="transmembrane region" description="Helical" evidence="10">
    <location>
        <begin position="178"/>
        <end position="197"/>
    </location>
</feature>
<dbReference type="RefSeq" id="WP_132689436.1">
    <property type="nucleotide sequence ID" value="NZ_SKBU01000009.1"/>
</dbReference>
<dbReference type="AlphaFoldDB" id="A0A4R1BN08"/>
<evidence type="ECO:0000256" key="4">
    <source>
        <dbReference type="ARBA" id="ARBA00022597"/>
    </source>
</evidence>
<feature type="region of interest" description="Disordered" evidence="9">
    <location>
        <begin position="440"/>
        <end position="465"/>
    </location>
</feature>
<evidence type="ECO:0000256" key="9">
    <source>
        <dbReference type="SAM" id="MobiDB-lite"/>
    </source>
</evidence>
<feature type="transmembrane region" description="Helical" evidence="10">
    <location>
        <begin position="248"/>
        <end position="271"/>
    </location>
</feature>